<feature type="region of interest" description="Disordered" evidence="1">
    <location>
        <begin position="305"/>
        <end position="332"/>
    </location>
</feature>
<evidence type="ECO:0000313" key="2">
    <source>
        <dbReference type="EMBL" id="GIX61382.1"/>
    </source>
</evidence>
<evidence type="ECO:0000256" key="1">
    <source>
        <dbReference type="SAM" id="MobiDB-lite"/>
    </source>
</evidence>
<sequence>MVSGQKSSLTTPPTNLKEAVDWLALVGDAYGPNNWSAKGKYDGLEKALMHLPDFDGVKLTVFGDKSVQSSINALGKGLGRGFLGYQVQGDYVFSDDGIIKKEGGYYMSTYENADWPQGSTELQQCALIFLGCAVTVYYCVSYAYWRCSANHGKGDWAQQTVGSIGTYLNSFLLAMGYETNVLNNASDGRTIMDNVANELNELSTSASTSDYSGFLESLEKHMAPQNALNHPLASCYKLATAYFESQKTNATEVTQAINKFKTKFEEFSQNSEITQSTALTPNPYEPLKELITQLLSAVQKFQPKEPEQFGQGVHHGVNEGGAPTPQPSPAGPVAGALSTFGLGGGAAAAYIFNIGGAKTLVNGLLKIG</sequence>
<comment type="caution">
    <text evidence="2">The sequence shown here is derived from an EMBL/GenBank/DDBJ whole genome shotgun (WGS) entry which is preliminary data.</text>
</comment>
<keyword evidence="3" id="KW-1185">Reference proteome</keyword>
<accession>A0AAV4LNI2</accession>
<proteinExistence type="predicted"/>
<dbReference type="GeneID" id="94192865"/>
<protein>
    <submittedName>
        <fullName evidence="2">Variant erythrocyte surface antigen-1 family protein</fullName>
    </submittedName>
</protein>
<reference evidence="2 3" key="1">
    <citation type="submission" date="2021-06" db="EMBL/GenBank/DDBJ databases">
        <title>Genome sequence of Babesia caballi.</title>
        <authorList>
            <person name="Yamagishi J."/>
            <person name="Kidaka T."/>
            <person name="Ochi A."/>
        </authorList>
    </citation>
    <scope>NUCLEOTIDE SEQUENCE [LARGE SCALE GENOMIC DNA]</scope>
    <source>
        <strain evidence="2">USDA-D6B2</strain>
    </source>
</reference>
<evidence type="ECO:0000313" key="3">
    <source>
        <dbReference type="Proteomes" id="UP001497744"/>
    </source>
</evidence>
<dbReference type="EMBL" id="BPLF01000001">
    <property type="protein sequence ID" value="GIX61382.1"/>
    <property type="molecule type" value="Genomic_DNA"/>
</dbReference>
<dbReference type="Proteomes" id="UP001497744">
    <property type="component" value="Unassembled WGS sequence"/>
</dbReference>
<name>A0AAV4LNI2_BABCB</name>
<organism evidence="2 3">
    <name type="scientific">Babesia caballi</name>
    <dbReference type="NCBI Taxonomy" id="5871"/>
    <lineage>
        <taxon>Eukaryota</taxon>
        <taxon>Sar</taxon>
        <taxon>Alveolata</taxon>
        <taxon>Apicomplexa</taxon>
        <taxon>Aconoidasida</taxon>
        <taxon>Piroplasmida</taxon>
        <taxon>Babesiidae</taxon>
        <taxon>Babesia</taxon>
    </lineage>
</organism>
<gene>
    <name evidence="2" type="ORF">BcabD6B2_08170</name>
</gene>
<dbReference type="RefSeq" id="XP_067713453.1">
    <property type="nucleotide sequence ID" value="XM_067857352.1"/>
</dbReference>
<dbReference type="AlphaFoldDB" id="A0AAV4LNI2"/>